<dbReference type="Proteomes" id="UP001566132">
    <property type="component" value="Unassembled WGS sequence"/>
</dbReference>
<reference evidence="2 3" key="1">
    <citation type="submission" date="2024-05" db="EMBL/GenBank/DDBJ databases">
        <title>Genetic variation in Jamaican populations of the coffee berry borer (Hypothenemus hampei).</title>
        <authorList>
            <person name="Errbii M."/>
            <person name="Myrie A."/>
        </authorList>
    </citation>
    <scope>NUCLEOTIDE SEQUENCE [LARGE SCALE GENOMIC DNA]</scope>
    <source>
        <strain evidence="2">JA-Hopewell-2020-01-JO</strain>
        <tissue evidence="2">Whole body</tissue>
    </source>
</reference>
<feature type="signal peptide" evidence="1">
    <location>
        <begin position="1"/>
        <end position="15"/>
    </location>
</feature>
<organism evidence="2 3">
    <name type="scientific">Hypothenemus hampei</name>
    <name type="common">Coffee berry borer</name>
    <dbReference type="NCBI Taxonomy" id="57062"/>
    <lineage>
        <taxon>Eukaryota</taxon>
        <taxon>Metazoa</taxon>
        <taxon>Ecdysozoa</taxon>
        <taxon>Arthropoda</taxon>
        <taxon>Hexapoda</taxon>
        <taxon>Insecta</taxon>
        <taxon>Pterygota</taxon>
        <taxon>Neoptera</taxon>
        <taxon>Endopterygota</taxon>
        <taxon>Coleoptera</taxon>
        <taxon>Polyphaga</taxon>
        <taxon>Cucujiformia</taxon>
        <taxon>Curculionidae</taxon>
        <taxon>Scolytinae</taxon>
        <taxon>Hypothenemus</taxon>
    </lineage>
</organism>
<name>A0ABD1EMQ9_HYPHA</name>
<dbReference type="AlphaFoldDB" id="A0ABD1EMQ9"/>
<evidence type="ECO:0000256" key="1">
    <source>
        <dbReference type="SAM" id="SignalP"/>
    </source>
</evidence>
<proteinExistence type="predicted"/>
<evidence type="ECO:0000313" key="2">
    <source>
        <dbReference type="EMBL" id="KAL1497761.1"/>
    </source>
</evidence>
<comment type="caution">
    <text evidence="2">The sequence shown here is derived from an EMBL/GenBank/DDBJ whole genome shotgun (WGS) entry which is preliminary data.</text>
</comment>
<protein>
    <submittedName>
        <fullName evidence="2">Uncharacterized protein</fullName>
    </submittedName>
</protein>
<accession>A0ABD1EMQ9</accession>
<keyword evidence="1" id="KW-0732">Signal</keyword>
<evidence type="ECO:0000313" key="3">
    <source>
        <dbReference type="Proteomes" id="UP001566132"/>
    </source>
</evidence>
<feature type="chain" id="PRO_5044887758" evidence="1">
    <location>
        <begin position="16"/>
        <end position="268"/>
    </location>
</feature>
<keyword evidence="3" id="KW-1185">Reference proteome</keyword>
<sequence length="268" mass="31141">MQCAIILALAAVANAVPVTHWGGVVSTWEPLNYMQTPYNKQMTQGFTNQVLDDTVFDQLGETNEAIKDLQMKLQHHPQYWTVGHDAIHHLENDMDWHKKAAVYGESMKQLYDTVETGIGAQIVAHQVQEHGVPVVEGMQKQVFQNKLHKLIDEYNKQDIEKEIAHHHHCAQQLHEQEEFIVQQKHAIEIQKWIVHLKGMTGKMTHLDTVYHQLHMQELHLIKEQLAHHVAILELQKVLIHKEQQILIDVTKDMGMSKMEDRVYPYMKN</sequence>
<gene>
    <name evidence="2" type="ORF">ABEB36_008664</name>
</gene>
<dbReference type="EMBL" id="JBDJPC010000006">
    <property type="protein sequence ID" value="KAL1497761.1"/>
    <property type="molecule type" value="Genomic_DNA"/>
</dbReference>